<dbReference type="InterPro" id="IPR002068">
    <property type="entry name" value="A-crystallin/Hsp20_dom"/>
</dbReference>
<comment type="similarity">
    <text evidence="1 2">Belongs to the small heat shock protein (HSP20) family.</text>
</comment>
<dbReference type="AlphaFoldDB" id="A0A1H3Y2Z6"/>
<gene>
    <name evidence="4" type="ORF">SAMN04488065_1633</name>
</gene>
<proteinExistence type="inferred from homology"/>
<dbReference type="SUPFAM" id="SSF49764">
    <property type="entry name" value="HSP20-like chaperones"/>
    <property type="match status" value="1"/>
</dbReference>
<accession>A0A1H3Y2Z6</accession>
<evidence type="ECO:0000313" key="4">
    <source>
        <dbReference type="EMBL" id="SEA06019.1"/>
    </source>
</evidence>
<reference evidence="4 5" key="1">
    <citation type="submission" date="2016-10" db="EMBL/GenBank/DDBJ databases">
        <authorList>
            <person name="de Groot N.N."/>
        </authorList>
    </citation>
    <scope>NUCLEOTIDE SEQUENCE [LARGE SCALE GENOMIC DNA]</scope>
    <source>
        <strain evidence="4 5">CGMCC 1.8712</strain>
    </source>
</reference>
<evidence type="ECO:0000259" key="3">
    <source>
        <dbReference type="PROSITE" id="PS01031"/>
    </source>
</evidence>
<dbReference type="EMBL" id="FNQT01000002">
    <property type="protein sequence ID" value="SEA06019.1"/>
    <property type="molecule type" value="Genomic_DNA"/>
</dbReference>
<evidence type="ECO:0000256" key="1">
    <source>
        <dbReference type="PROSITE-ProRule" id="PRU00285"/>
    </source>
</evidence>
<evidence type="ECO:0000313" key="5">
    <source>
        <dbReference type="Proteomes" id="UP000236755"/>
    </source>
</evidence>
<dbReference type="RefSeq" id="WP_092633769.1">
    <property type="nucleotide sequence ID" value="NZ_FNQT01000002.1"/>
</dbReference>
<dbReference type="STRING" id="555874.SAMN04488065_1633"/>
<evidence type="ECO:0000256" key="2">
    <source>
        <dbReference type="RuleBase" id="RU003616"/>
    </source>
</evidence>
<keyword evidence="5" id="KW-1185">Reference proteome</keyword>
<sequence length="118" mass="12835">MSALRDALRDLPEAVFADLLESDDAYLLVIDLPGATAATVDARVEMGRLFVEARREKTLPASFDYVREDRSLFLDAELPLPPDATGAGAEGSMERGVLELRLPKHEAAPEQSVPIEDA</sequence>
<name>A0A1H3Y2Z6_9EURY</name>
<organism evidence="4 5">
    <name type="scientific">Haloplanus vescus</name>
    <dbReference type="NCBI Taxonomy" id="555874"/>
    <lineage>
        <taxon>Archaea</taxon>
        <taxon>Methanobacteriati</taxon>
        <taxon>Methanobacteriota</taxon>
        <taxon>Stenosarchaea group</taxon>
        <taxon>Halobacteria</taxon>
        <taxon>Halobacteriales</taxon>
        <taxon>Haloferacaceae</taxon>
        <taxon>Haloplanus</taxon>
    </lineage>
</organism>
<dbReference type="Pfam" id="PF00011">
    <property type="entry name" value="HSP20"/>
    <property type="match status" value="1"/>
</dbReference>
<dbReference type="Proteomes" id="UP000236755">
    <property type="component" value="Unassembled WGS sequence"/>
</dbReference>
<dbReference type="PROSITE" id="PS01031">
    <property type="entry name" value="SHSP"/>
    <property type="match status" value="1"/>
</dbReference>
<protein>
    <submittedName>
        <fullName evidence="4">Hsp20/alpha crystallin family protein</fullName>
    </submittedName>
</protein>
<feature type="domain" description="SHSP" evidence="3">
    <location>
        <begin position="6"/>
        <end position="118"/>
    </location>
</feature>
<dbReference type="InterPro" id="IPR008978">
    <property type="entry name" value="HSP20-like_chaperone"/>
</dbReference>
<dbReference type="Gene3D" id="2.60.40.790">
    <property type="match status" value="1"/>
</dbReference>
<dbReference type="CDD" id="cd06464">
    <property type="entry name" value="ACD_sHsps-like"/>
    <property type="match status" value="1"/>
</dbReference>
<dbReference type="OrthoDB" id="261383at2157"/>